<comment type="similarity">
    <text evidence="1">Belongs to the reduced folate carrier (RFC) transporter (TC 2.A.48) family.</text>
</comment>
<feature type="transmembrane region" description="Helical" evidence="2">
    <location>
        <begin position="16"/>
        <end position="36"/>
    </location>
</feature>
<dbReference type="Proteomes" id="UP000472273">
    <property type="component" value="Unplaced"/>
</dbReference>
<dbReference type="GO" id="GO:0005886">
    <property type="term" value="C:plasma membrane"/>
    <property type="evidence" value="ECO:0007669"/>
    <property type="project" value="TreeGrafter"/>
</dbReference>
<dbReference type="GO" id="GO:0015234">
    <property type="term" value="F:thiamine transmembrane transporter activity"/>
    <property type="evidence" value="ECO:0007669"/>
    <property type="project" value="TreeGrafter"/>
</dbReference>
<protein>
    <recommendedName>
        <fullName evidence="5">Solute carrier family 19 member 2</fullName>
    </recommendedName>
</protein>
<name>A0A670ZCC1_PSETE</name>
<accession>A0A670ZCC1</accession>
<dbReference type="OMA" id="FFHHRES"/>
<dbReference type="PANTHER" id="PTHR10686:SF19">
    <property type="entry name" value="THIAMINE TRANSPORTER 1"/>
    <property type="match status" value="1"/>
</dbReference>
<feature type="transmembrane region" description="Helical" evidence="2">
    <location>
        <begin position="75"/>
        <end position="95"/>
    </location>
</feature>
<keyword evidence="2" id="KW-0472">Membrane</keyword>
<sequence length="166" mass="18586">MLLYSQGILAVQFLEFFYGLVTATEIAYYSYIYSVVDLNLYQKVTSYCRSAALVGYTVGSVCGQVLVSVSGWSLFSLNVVSLTSVSVAFAIAWSLPMPQKSFFFHHHPSFQVNFNHICVGEILLLAKTKGFQNIGKQNMPICTKSSSLGKTHFWGLEGRQSFYFVR</sequence>
<reference evidence="3" key="1">
    <citation type="submission" date="2025-08" db="UniProtKB">
        <authorList>
            <consortium name="Ensembl"/>
        </authorList>
    </citation>
    <scope>IDENTIFICATION</scope>
</reference>
<evidence type="ECO:0000256" key="1">
    <source>
        <dbReference type="ARBA" id="ARBA00005773"/>
    </source>
</evidence>
<dbReference type="GeneTree" id="ENSGT00950000183022"/>
<keyword evidence="2" id="KW-1133">Transmembrane helix</keyword>
<evidence type="ECO:0008006" key="5">
    <source>
        <dbReference type="Google" id="ProtNLM"/>
    </source>
</evidence>
<dbReference type="Ensembl" id="ENSPTXT00000019289.1">
    <property type="protein sequence ID" value="ENSPTXP00000018726.1"/>
    <property type="gene ID" value="ENSPTXG00000012912.1"/>
</dbReference>
<feature type="transmembrane region" description="Helical" evidence="2">
    <location>
        <begin position="48"/>
        <end position="69"/>
    </location>
</feature>
<dbReference type="AlphaFoldDB" id="A0A670ZCC1"/>
<evidence type="ECO:0000313" key="3">
    <source>
        <dbReference type="Ensembl" id="ENSPTXP00000018726.1"/>
    </source>
</evidence>
<keyword evidence="2" id="KW-0812">Transmembrane</keyword>
<dbReference type="InterPro" id="IPR002666">
    <property type="entry name" value="Folate_carrier"/>
</dbReference>
<evidence type="ECO:0000256" key="2">
    <source>
        <dbReference type="SAM" id="Phobius"/>
    </source>
</evidence>
<proteinExistence type="inferred from homology"/>
<evidence type="ECO:0000313" key="4">
    <source>
        <dbReference type="Proteomes" id="UP000472273"/>
    </source>
</evidence>
<keyword evidence="4" id="KW-1185">Reference proteome</keyword>
<reference evidence="3" key="2">
    <citation type="submission" date="2025-09" db="UniProtKB">
        <authorList>
            <consortium name="Ensembl"/>
        </authorList>
    </citation>
    <scope>IDENTIFICATION</scope>
</reference>
<organism evidence="3 4">
    <name type="scientific">Pseudonaja textilis</name>
    <name type="common">Eastern brown snake</name>
    <dbReference type="NCBI Taxonomy" id="8673"/>
    <lineage>
        <taxon>Eukaryota</taxon>
        <taxon>Metazoa</taxon>
        <taxon>Chordata</taxon>
        <taxon>Craniata</taxon>
        <taxon>Vertebrata</taxon>
        <taxon>Euteleostomi</taxon>
        <taxon>Lepidosauria</taxon>
        <taxon>Squamata</taxon>
        <taxon>Bifurcata</taxon>
        <taxon>Unidentata</taxon>
        <taxon>Episquamata</taxon>
        <taxon>Toxicofera</taxon>
        <taxon>Serpentes</taxon>
        <taxon>Colubroidea</taxon>
        <taxon>Elapidae</taxon>
        <taxon>Hydrophiinae</taxon>
        <taxon>Pseudonaja</taxon>
    </lineage>
</organism>
<dbReference type="PANTHER" id="PTHR10686">
    <property type="entry name" value="FOLATE TRANSPORTER"/>
    <property type="match status" value="1"/>
</dbReference>
<dbReference type="Pfam" id="PF01770">
    <property type="entry name" value="Folate_carrier"/>
    <property type="match status" value="1"/>
</dbReference>